<name>A0A9X1W0M2_9GAMM</name>
<organism evidence="1 2">
    <name type="scientific">Stutzerimonas marianensis</name>
    <dbReference type="NCBI Taxonomy" id="2929513"/>
    <lineage>
        <taxon>Bacteria</taxon>
        <taxon>Pseudomonadati</taxon>
        <taxon>Pseudomonadota</taxon>
        <taxon>Gammaproteobacteria</taxon>
        <taxon>Pseudomonadales</taxon>
        <taxon>Pseudomonadaceae</taxon>
        <taxon>Stutzerimonas</taxon>
    </lineage>
</organism>
<dbReference type="Proteomes" id="UP001139682">
    <property type="component" value="Unassembled WGS sequence"/>
</dbReference>
<dbReference type="RefSeq" id="WP_243604859.1">
    <property type="nucleotide sequence ID" value="NZ_JALGRD010000002.1"/>
</dbReference>
<evidence type="ECO:0000313" key="1">
    <source>
        <dbReference type="EMBL" id="MCJ0972676.1"/>
    </source>
</evidence>
<dbReference type="AlphaFoldDB" id="A0A9X1W0M2"/>
<reference evidence="1" key="1">
    <citation type="submission" date="2022-03" db="EMBL/GenBank/DDBJ databases">
        <title>Pseudomonas marianensis sp. nov., a marine bacterium isolated from deep-sea sediments of the Mariana Trench.</title>
        <authorList>
            <person name="Wei Y."/>
        </authorList>
    </citation>
    <scope>NUCLEOTIDE SEQUENCE</scope>
    <source>
        <strain evidence="1">PS1</strain>
    </source>
</reference>
<gene>
    <name evidence="1" type="ORF">MST27_04760</name>
</gene>
<accession>A0A9X1W0M2</accession>
<comment type="caution">
    <text evidence="1">The sequence shown here is derived from an EMBL/GenBank/DDBJ whole genome shotgun (WGS) entry which is preliminary data.</text>
</comment>
<keyword evidence="2" id="KW-1185">Reference proteome</keyword>
<dbReference type="EMBL" id="JALGRD010000002">
    <property type="protein sequence ID" value="MCJ0972676.1"/>
    <property type="molecule type" value="Genomic_DNA"/>
</dbReference>
<evidence type="ECO:0000313" key="2">
    <source>
        <dbReference type="Proteomes" id="UP001139682"/>
    </source>
</evidence>
<proteinExistence type="predicted"/>
<protein>
    <submittedName>
        <fullName evidence="1">Uncharacterized protein</fullName>
    </submittedName>
</protein>
<sequence>MIEYPREYLPLPLREGYSFQAVSPMVRTEMQSGRARQRRRFTSVPTMASVAWIFDDVQAQLFEAWFEDALKSGSEWFDCPLKTPEGGIQDYAARFTDIYQGPALVGKSHWRFTAELELRERPILAPGWGSFPGFIAQQSIVDIALNREWPESKYQTFMGALDEGINQEWP</sequence>